<dbReference type="SUPFAM" id="SSF52499">
    <property type="entry name" value="Isochorismatase-like hydrolases"/>
    <property type="match status" value="1"/>
</dbReference>
<proteinExistence type="predicted"/>
<dbReference type="AlphaFoldDB" id="X1FQA1"/>
<gene>
    <name evidence="1" type="ORF">S01H4_67424</name>
</gene>
<dbReference type="Gene3D" id="3.40.50.850">
    <property type="entry name" value="Isochorismatase-like"/>
    <property type="match status" value="1"/>
</dbReference>
<dbReference type="EMBL" id="BART01042412">
    <property type="protein sequence ID" value="GAH22938.1"/>
    <property type="molecule type" value="Genomic_DNA"/>
</dbReference>
<name>X1FQA1_9ZZZZ</name>
<feature type="non-terminal residue" evidence="1">
    <location>
        <position position="1"/>
    </location>
</feature>
<reference evidence="1" key="1">
    <citation type="journal article" date="2014" name="Front. Microbiol.">
        <title>High frequency of phylogenetically diverse reductive dehalogenase-homologous genes in deep subseafloor sedimentary metagenomes.</title>
        <authorList>
            <person name="Kawai M."/>
            <person name="Futagami T."/>
            <person name="Toyoda A."/>
            <person name="Takaki Y."/>
            <person name="Nishi S."/>
            <person name="Hori S."/>
            <person name="Arai W."/>
            <person name="Tsubouchi T."/>
            <person name="Morono Y."/>
            <person name="Uchiyama I."/>
            <person name="Ito T."/>
            <person name="Fujiyama A."/>
            <person name="Inagaki F."/>
            <person name="Takami H."/>
        </authorList>
    </citation>
    <scope>NUCLEOTIDE SEQUENCE</scope>
    <source>
        <strain evidence="1">Expedition CK06-06</strain>
    </source>
</reference>
<organism evidence="1">
    <name type="scientific">marine sediment metagenome</name>
    <dbReference type="NCBI Taxonomy" id="412755"/>
    <lineage>
        <taxon>unclassified sequences</taxon>
        <taxon>metagenomes</taxon>
        <taxon>ecological metagenomes</taxon>
    </lineage>
</organism>
<dbReference type="InterPro" id="IPR036380">
    <property type="entry name" value="Isochorismatase-like_sf"/>
</dbReference>
<accession>X1FQA1</accession>
<comment type="caution">
    <text evidence="1">The sequence shown here is derived from an EMBL/GenBank/DDBJ whole genome shotgun (WGS) entry which is preliminary data.</text>
</comment>
<sequence length="33" mass="3695">AVILEKSTYDCFKDTSLHDLLIENNCKQIVIAG</sequence>
<protein>
    <submittedName>
        <fullName evidence="1">Uncharacterized protein</fullName>
    </submittedName>
</protein>
<feature type="non-terminal residue" evidence="1">
    <location>
        <position position="33"/>
    </location>
</feature>
<evidence type="ECO:0000313" key="1">
    <source>
        <dbReference type="EMBL" id="GAH22938.1"/>
    </source>
</evidence>